<gene>
    <name evidence="1" type="ORF">DAPPUDRAFT_345548</name>
</gene>
<dbReference type="EMBL" id="GL737206">
    <property type="protein sequence ID" value="EFX60067.1"/>
    <property type="molecule type" value="Genomic_DNA"/>
</dbReference>
<accession>E9I7G3</accession>
<dbReference type="HOGENOM" id="CLU_2252691_0_0_1"/>
<organism evidence="1 2">
    <name type="scientific">Daphnia pulex</name>
    <name type="common">Water flea</name>
    <dbReference type="NCBI Taxonomy" id="6669"/>
    <lineage>
        <taxon>Eukaryota</taxon>
        <taxon>Metazoa</taxon>
        <taxon>Ecdysozoa</taxon>
        <taxon>Arthropoda</taxon>
        <taxon>Crustacea</taxon>
        <taxon>Branchiopoda</taxon>
        <taxon>Diplostraca</taxon>
        <taxon>Cladocera</taxon>
        <taxon>Anomopoda</taxon>
        <taxon>Daphniidae</taxon>
        <taxon>Daphnia</taxon>
    </lineage>
</organism>
<proteinExistence type="predicted"/>
<reference evidence="1 2" key="1">
    <citation type="journal article" date="2011" name="Science">
        <title>The ecoresponsive genome of Daphnia pulex.</title>
        <authorList>
            <person name="Colbourne J.K."/>
            <person name="Pfrender M.E."/>
            <person name="Gilbert D."/>
            <person name="Thomas W.K."/>
            <person name="Tucker A."/>
            <person name="Oakley T.H."/>
            <person name="Tokishita S."/>
            <person name="Aerts A."/>
            <person name="Arnold G.J."/>
            <person name="Basu M.K."/>
            <person name="Bauer D.J."/>
            <person name="Caceres C.E."/>
            <person name="Carmel L."/>
            <person name="Casola C."/>
            <person name="Choi J.H."/>
            <person name="Detter J.C."/>
            <person name="Dong Q."/>
            <person name="Dusheyko S."/>
            <person name="Eads B.D."/>
            <person name="Frohlich T."/>
            <person name="Geiler-Samerotte K.A."/>
            <person name="Gerlach D."/>
            <person name="Hatcher P."/>
            <person name="Jogdeo S."/>
            <person name="Krijgsveld J."/>
            <person name="Kriventseva E.V."/>
            <person name="Kultz D."/>
            <person name="Laforsch C."/>
            <person name="Lindquist E."/>
            <person name="Lopez J."/>
            <person name="Manak J.R."/>
            <person name="Muller J."/>
            <person name="Pangilinan J."/>
            <person name="Patwardhan R.P."/>
            <person name="Pitluck S."/>
            <person name="Pritham E.J."/>
            <person name="Rechtsteiner A."/>
            <person name="Rho M."/>
            <person name="Rogozin I.B."/>
            <person name="Sakarya O."/>
            <person name="Salamov A."/>
            <person name="Schaack S."/>
            <person name="Shapiro H."/>
            <person name="Shiga Y."/>
            <person name="Skalitzky C."/>
            <person name="Smith Z."/>
            <person name="Souvorov A."/>
            <person name="Sung W."/>
            <person name="Tang Z."/>
            <person name="Tsuchiya D."/>
            <person name="Tu H."/>
            <person name="Vos H."/>
            <person name="Wang M."/>
            <person name="Wolf Y.I."/>
            <person name="Yamagata H."/>
            <person name="Yamada T."/>
            <person name="Ye Y."/>
            <person name="Shaw J.R."/>
            <person name="Andrews J."/>
            <person name="Crease T.J."/>
            <person name="Tang H."/>
            <person name="Lucas S.M."/>
            <person name="Robertson H.M."/>
            <person name="Bork P."/>
            <person name="Koonin E.V."/>
            <person name="Zdobnov E.M."/>
            <person name="Grigoriev I.V."/>
            <person name="Lynch M."/>
            <person name="Boore J.L."/>
        </authorList>
    </citation>
    <scope>NUCLEOTIDE SEQUENCE [LARGE SCALE GENOMIC DNA]</scope>
</reference>
<dbReference type="InParanoid" id="E9I7G3"/>
<evidence type="ECO:0000313" key="2">
    <source>
        <dbReference type="Proteomes" id="UP000000305"/>
    </source>
</evidence>
<evidence type="ECO:0000313" key="1">
    <source>
        <dbReference type="EMBL" id="EFX60067.1"/>
    </source>
</evidence>
<dbReference type="KEGG" id="dpx:DAPPUDRAFT_345548"/>
<sequence length="104" mass="11624">MSQSATKEVVSEGGQINSMFQKHLLDVDLTSDDGSIDDGPANATDDPLIYAKRAMRDLKMIRMLRAPGGAQRVQQWFKKRDRLPTDTNKFFGIGNKNDEDVTHA</sequence>
<keyword evidence="2" id="KW-1185">Reference proteome</keyword>
<protein>
    <submittedName>
        <fullName evidence="1">Uncharacterized protein</fullName>
    </submittedName>
</protein>
<dbReference type="Proteomes" id="UP000000305">
    <property type="component" value="Unassembled WGS sequence"/>
</dbReference>
<dbReference type="AlphaFoldDB" id="E9I7G3"/>
<name>E9I7G3_DAPPU</name>